<dbReference type="Pfam" id="PF17390">
    <property type="entry name" value="Bac_rhamnosid_C"/>
    <property type="match status" value="1"/>
</dbReference>
<protein>
    <recommendedName>
        <fullName evidence="2">alpha-L-rhamnosidase</fullName>
        <ecNumber evidence="2">3.2.1.40</ecNumber>
    </recommendedName>
</protein>
<keyword evidence="9" id="KW-1185">Reference proteome</keyword>
<proteinExistence type="predicted"/>
<dbReference type="InterPro" id="IPR008928">
    <property type="entry name" value="6-hairpin_glycosidase_sf"/>
</dbReference>
<dbReference type="Gene3D" id="2.60.120.260">
    <property type="entry name" value="Galactose-binding domain-like"/>
    <property type="match status" value="2"/>
</dbReference>
<comment type="catalytic activity">
    <reaction evidence="1">
        <text>Hydrolysis of terminal non-reducing alpha-L-rhamnose residues in alpha-L-rhamnosides.</text>
        <dbReference type="EC" id="3.2.1.40"/>
    </reaction>
</comment>
<dbReference type="GO" id="GO:0030596">
    <property type="term" value="F:alpha-L-rhamnosidase activity"/>
    <property type="evidence" value="ECO:0007669"/>
    <property type="project" value="UniProtKB-EC"/>
</dbReference>
<evidence type="ECO:0000313" key="9">
    <source>
        <dbReference type="Proteomes" id="UP000030300"/>
    </source>
</evidence>
<evidence type="ECO:0000256" key="3">
    <source>
        <dbReference type="ARBA" id="ARBA00022801"/>
    </source>
</evidence>
<dbReference type="AlphaFoldDB" id="A0A0C5XFQ2"/>
<dbReference type="InterPro" id="IPR035396">
    <property type="entry name" value="Bac_rhamnosid6H"/>
</dbReference>
<feature type="domain" description="Alpha-L-rhamnosidase six-hairpin glycosidase" evidence="6">
    <location>
        <begin position="454"/>
        <end position="809"/>
    </location>
</feature>
<dbReference type="SUPFAM" id="SSF48208">
    <property type="entry name" value="Six-hairpin glycosidases"/>
    <property type="match status" value="1"/>
</dbReference>
<evidence type="ECO:0000259" key="7">
    <source>
        <dbReference type="Pfam" id="PF17390"/>
    </source>
</evidence>
<dbReference type="STRING" id="2045.KR76_00915"/>
<dbReference type="Pfam" id="PF08531">
    <property type="entry name" value="Bac_rhamnosid_N"/>
    <property type="match status" value="1"/>
</dbReference>
<dbReference type="InterPro" id="IPR008902">
    <property type="entry name" value="Rhamnosid_concanavalin"/>
</dbReference>
<reference evidence="8 9" key="1">
    <citation type="journal article" date="2015" name="Genome Announc.">
        <title>Complete Genome Sequence of Steroid-Transforming Nocardioides simplex VKM Ac-2033D.</title>
        <authorList>
            <person name="Shtratnikova V.Y."/>
            <person name="Schelkunov M.I."/>
            <person name="Pekov Y.A."/>
            <person name="Fokina V.V."/>
            <person name="Logacheva M.D."/>
            <person name="Sokolov S.L."/>
            <person name="Bragin E.Y."/>
            <person name="Ashapkin V.V."/>
            <person name="Donova M.V."/>
        </authorList>
    </citation>
    <scope>NUCLEOTIDE SEQUENCE [LARGE SCALE GENOMIC DNA]</scope>
    <source>
        <strain evidence="8 9">VKM Ac-2033D</strain>
    </source>
</reference>
<dbReference type="PANTHER" id="PTHR33307:SF6">
    <property type="entry name" value="ALPHA-RHAMNOSIDASE (EUROFUNG)-RELATED"/>
    <property type="match status" value="1"/>
</dbReference>
<keyword evidence="3 8" id="KW-0378">Hydrolase</keyword>
<sequence>MKQVPVEEASVRAPLAVPAAGVAATLPARDDHRLRAGFRRQALGLPVRATTLTWEPGAAVAPGTGFVVEATLAGEQVWRTAADRPVAVLPAEVAATARRLEWQVRSADGAWASERASVEFGLADAAAWQAPWVAAPANPFARETDDPAPHLRREVELAEVPDTARLYVTALGIYRIWVNGTEVTADDLLRPGWTEYGVRVHHQTFAVEQHLRPGRNVVAVVLAKGWYAGRLGLLRYPGLYGERPALRLQLEATTAAGERDLLLGTSEEWRASTGAIRATDMLRGEILDLRREPTGWTEPGYDDSTWAAVEAITPDPLPEITPQPHDSVSVLEVRTGELVREHGRGPVVFDFGQNLVGWTRITSALLPRTEVVVRTGEMLTPEDLVYRDNLRGAFQEDRIAGDGEDRQVLETRFTVHGFRYAEIWGLPSENPYGNYELPAGVEVEAVTLTALPEEVGRFESSNELLNTFASAVEWTVRDNFIEVPTDCPQRDERLGWLGDAGVISPTARYFLDVAAFLGKFVQDIADTQGPDGEVWSYVPPVPPGSARPGAPGWADGFVRMAHVLADTYGDLTTVDRVFPALERFCAHVDRENPDGLRVNAVGADFADWLSLPEKDGEPTHPGYAWTGARSTAPRPVVGTAHTYRSLRQLADLARWTGRDAEARRLDERAEEVRAAYRKAFVGDGSEIADATQTVYAQAIGFGLLEGDDATVAAERLASMIRSRGYVTTGIHGVQHVMPALMRHGHADLAYDVLLREDMPGWLYMAARGATTVWEKWDGLRPDATLSTAQMNSFNHCALGAVGASLFEEVAGIGVGGALRSGRIDVRPVYTERLGWAGAAHDSALGRVGSRWVHQGDTVAQEVVVPAGATVAFTAPDGWQLDGGTTAADLAPGTHQLTLTRGRP</sequence>
<dbReference type="InterPro" id="IPR016007">
    <property type="entry name" value="Alpha_rhamnosid"/>
</dbReference>
<keyword evidence="8" id="KW-0326">Glycosidase</keyword>
<name>A0A0C5XFQ2_NOCSI</name>
<dbReference type="InterPro" id="IPR012341">
    <property type="entry name" value="6hp_glycosidase-like_sf"/>
</dbReference>
<feature type="domain" description="Bacterial alpha-L-rhamnosidase N-terminal" evidence="5">
    <location>
        <begin position="162"/>
        <end position="329"/>
    </location>
</feature>
<dbReference type="RefSeq" id="WP_052138092.1">
    <property type="nucleotide sequence ID" value="NZ_BJMC01000016.1"/>
</dbReference>
<dbReference type="Gene3D" id="2.60.420.10">
    <property type="entry name" value="Maltose phosphorylase, domain 3"/>
    <property type="match status" value="1"/>
</dbReference>
<organism evidence="8 9">
    <name type="scientific">Nocardioides simplex</name>
    <name type="common">Arthrobacter simplex</name>
    <dbReference type="NCBI Taxonomy" id="2045"/>
    <lineage>
        <taxon>Bacteria</taxon>
        <taxon>Bacillati</taxon>
        <taxon>Actinomycetota</taxon>
        <taxon>Actinomycetes</taxon>
        <taxon>Propionibacteriales</taxon>
        <taxon>Nocardioidaceae</taxon>
        <taxon>Pimelobacter</taxon>
    </lineage>
</organism>
<dbReference type="Pfam" id="PF17389">
    <property type="entry name" value="Bac_rhamnosid6H"/>
    <property type="match status" value="1"/>
</dbReference>
<dbReference type="EMBL" id="CP009896">
    <property type="protein sequence ID" value="AJR17991.1"/>
    <property type="molecule type" value="Genomic_DNA"/>
</dbReference>
<evidence type="ECO:0000259" key="5">
    <source>
        <dbReference type="Pfam" id="PF08531"/>
    </source>
</evidence>
<dbReference type="KEGG" id="psim:KR76_00915"/>
<dbReference type="GO" id="GO:0005975">
    <property type="term" value="P:carbohydrate metabolic process"/>
    <property type="evidence" value="ECO:0007669"/>
    <property type="project" value="InterPro"/>
</dbReference>
<evidence type="ECO:0000256" key="1">
    <source>
        <dbReference type="ARBA" id="ARBA00001445"/>
    </source>
</evidence>
<dbReference type="GeneID" id="96607562"/>
<feature type="domain" description="Alpha-L-rhamnosidase concanavalin-like" evidence="4">
    <location>
        <begin position="343"/>
        <end position="429"/>
    </location>
</feature>
<dbReference type="PANTHER" id="PTHR33307">
    <property type="entry name" value="ALPHA-RHAMNOSIDASE (EUROFUNG)"/>
    <property type="match status" value="1"/>
</dbReference>
<accession>A0A0C5XFQ2</accession>
<dbReference type="OrthoDB" id="9761045at2"/>
<feature type="domain" description="Alpha-L-rhamnosidase C-terminal" evidence="7">
    <location>
        <begin position="822"/>
        <end position="876"/>
    </location>
</feature>
<evidence type="ECO:0000256" key="2">
    <source>
        <dbReference type="ARBA" id="ARBA00012652"/>
    </source>
</evidence>
<dbReference type="HOGENOM" id="CLU_002926_1_1_11"/>
<evidence type="ECO:0000313" key="8">
    <source>
        <dbReference type="EMBL" id="AJR17991.1"/>
    </source>
</evidence>
<evidence type="ECO:0000259" key="4">
    <source>
        <dbReference type="Pfam" id="PF05592"/>
    </source>
</evidence>
<dbReference type="Proteomes" id="UP000030300">
    <property type="component" value="Chromosome"/>
</dbReference>
<gene>
    <name evidence="8" type="ORF">KR76_00915</name>
</gene>
<dbReference type="InterPro" id="IPR035398">
    <property type="entry name" value="Bac_rhamnosid_C"/>
</dbReference>
<dbReference type="Pfam" id="PF05592">
    <property type="entry name" value="Bac_rhamnosid"/>
    <property type="match status" value="1"/>
</dbReference>
<dbReference type="Gene3D" id="1.50.10.10">
    <property type="match status" value="1"/>
</dbReference>
<dbReference type="EC" id="3.2.1.40" evidence="2"/>
<dbReference type="InterPro" id="IPR013737">
    <property type="entry name" value="Bac_rhamnosid_N"/>
</dbReference>
<evidence type="ECO:0000259" key="6">
    <source>
        <dbReference type="Pfam" id="PF17389"/>
    </source>
</evidence>